<gene>
    <name evidence="2" type="ORF">F8388_018340</name>
</gene>
<reference evidence="2 3" key="1">
    <citation type="journal article" date="2020" name="bioRxiv">
        <title>Sequence and annotation of 42 cannabis genomes reveals extensive copy number variation in cannabinoid synthesis and pathogen resistance genes.</title>
        <authorList>
            <person name="Mckernan K.J."/>
            <person name="Helbert Y."/>
            <person name="Kane L.T."/>
            <person name="Ebling H."/>
            <person name="Zhang L."/>
            <person name="Liu B."/>
            <person name="Eaton Z."/>
            <person name="Mclaughlin S."/>
            <person name="Kingan S."/>
            <person name="Baybayan P."/>
            <person name="Concepcion G."/>
            <person name="Jordan M."/>
            <person name="Riva A."/>
            <person name="Barbazuk W."/>
            <person name="Harkins T."/>
        </authorList>
    </citation>
    <scope>NUCLEOTIDE SEQUENCE [LARGE SCALE GENOMIC DNA]</scope>
    <source>
        <strain evidence="3">cv. Jamaican Lion 4</strain>
        <tissue evidence="2">Leaf</tissue>
    </source>
</reference>
<organism evidence="2 3">
    <name type="scientific">Cannabis sativa</name>
    <name type="common">Hemp</name>
    <name type="synonym">Marijuana</name>
    <dbReference type="NCBI Taxonomy" id="3483"/>
    <lineage>
        <taxon>Eukaryota</taxon>
        <taxon>Viridiplantae</taxon>
        <taxon>Streptophyta</taxon>
        <taxon>Embryophyta</taxon>
        <taxon>Tracheophyta</taxon>
        <taxon>Spermatophyta</taxon>
        <taxon>Magnoliopsida</taxon>
        <taxon>eudicotyledons</taxon>
        <taxon>Gunneridae</taxon>
        <taxon>Pentapetalae</taxon>
        <taxon>rosids</taxon>
        <taxon>fabids</taxon>
        <taxon>Rosales</taxon>
        <taxon>Cannabaceae</taxon>
        <taxon>Cannabis</taxon>
    </lineage>
</organism>
<dbReference type="EMBL" id="JAATIP010000013">
    <property type="protein sequence ID" value="KAF4393849.1"/>
    <property type="molecule type" value="Genomic_DNA"/>
</dbReference>
<evidence type="ECO:0000256" key="1">
    <source>
        <dbReference type="SAM" id="SignalP"/>
    </source>
</evidence>
<feature type="signal peptide" evidence="1">
    <location>
        <begin position="1"/>
        <end position="20"/>
    </location>
</feature>
<dbReference type="AlphaFoldDB" id="A0A7J6HH59"/>
<sequence length="93" mass="10390">MAVFLGVLLVLEMAALFGQSDEVGEDHSTEADMVERIDGTGLNVLSVVVIQASHYSILRTRDRDHWLHVIGQFLQLQAPNLVEEVSPRHFSFS</sequence>
<proteinExistence type="predicted"/>
<dbReference type="Proteomes" id="UP000525078">
    <property type="component" value="Unassembled WGS sequence"/>
</dbReference>
<name>A0A7J6HH59_CANSA</name>
<comment type="caution">
    <text evidence="2">The sequence shown here is derived from an EMBL/GenBank/DDBJ whole genome shotgun (WGS) entry which is preliminary data.</text>
</comment>
<keyword evidence="1" id="KW-0732">Signal</keyword>
<evidence type="ECO:0000313" key="2">
    <source>
        <dbReference type="EMBL" id="KAF4393849.1"/>
    </source>
</evidence>
<evidence type="ECO:0000313" key="3">
    <source>
        <dbReference type="Proteomes" id="UP000525078"/>
    </source>
</evidence>
<protein>
    <submittedName>
        <fullName evidence="2">Uncharacterized protein</fullName>
    </submittedName>
</protein>
<accession>A0A7J6HH59</accession>
<feature type="chain" id="PRO_5029798412" evidence="1">
    <location>
        <begin position="21"/>
        <end position="93"/>
    </location>
</feature>